<evidence type="ECO:0008006" key="5">
    <source>
        <dbReference type="Google" id="ProtNLM"/>
    </source>
</evidence>
<dbReference type="EMBL" id="JAZGJQ010000001">
    <property type="protein sequence ID" value="MEE6146528.1"/>
    <property type="molecule type" value="Genomic_DNA"/>
</dbReference>
<evidence type="ECO:0000313" key="4">
    <source>
        <dbReference type="Proteomes" id="UP001332931"/>
    </source>
</evidence>
<keyword evidence="2" id="KW-0472">Membrane</keyword>
<keyword evidence="2" id="KW-1133">Transmembrane helix</keyword>
<gene>
    <name evidence="3" type="ORF">VXJ25_00745</name>
</gene>
<feature type="transmembrane region" description="Helical" evidence="2">
    <location>
        <begin position="21"/>
        <end position="39"/>
    </location>
</feature>
<evidence type="ECO:0000256" key="1">
    <source>
        <dbReference type="SAM" id="MobiDB-lite"/>
    </source>
</evidence>
<comment type="caution">
    <text evidence="3">The sequence shown here is derived from an EMBL/GenBank/DDBJ whole genome shotgun (WGS) entry which is preliminary data.</text>
</comment>
<name>A0ABU7R7F4_9ACTN</name>
<feature type="region of interest" description="Disordered" evidence="1">
    <location>
        <begin position="69"/>
        <end position="218"/>
    </location>
</feature>
<sequence>MQRDTRDREADVERARRASHARAGAAAACLALAVATPALGLPALLLPAGVLGLVAVGVASLAARAGTARVASMEGAGGHARDGREGASFSPEADAGSDEAEGTGADASTGAAGNPDEAEGTDEAGRDAEGHLAAGPAARDEDASAPEDGAAAADGEAKAAAEPVAGEDDGDGSSPSALATSGTGGFGDPEGDVVPADAGGPEGGALATQEEPAREASPFEAACERILASPDPVAEMRLVVDDVHRREIDADVDPEAEAPTVEESFLARQLDDAGLMDDSVELPELSCIRLRLTGLFYLRYAATEMTYAAKLRIISLEAALNAAQLVHTFAERAGTEVADQLDLEGAYRIYQGFCSSICAQVPNVDGRATVRTTGAGENPNGEWAVRRALSWAIEVIRLPYRLTANYRCNLALGDVAIQVDLTPASVFPRSAYVEGLGVVPTSGEMRRKEASRYALRVGLSLAACAFHTSQRVRHVWVQGVLDTPSSRTCYYHARFSRSAFSWLELDGIVDPISCYQCLGGHLHHEGGVLRPVEMGFSLDDERFCPPRRYELPNSSERVLPERYARALGATRVSDLAIDEEGLRSQVADDVVRGLGSSTAANVRMMLDLAKRAEDDSVSRAARRTARRLIDGSLSDDDGLAVREEFVHGDDLSRAVERANGLAGDQRFPAMVETLEGALAPIEEKGDFEDGADTVFRYFGSYVDRTFYNRLHGDDGRELRLVPRSYVEALIMLSGALLVQGEPERATRWARRAAEVAPMSPRACFVLSSSLMAQGATEEATGLLCRFLEEAHDATSAAMAYYQLAHIEWAQHHLLAAQACYLRILGIVRQPVPLVATELAYLASLLGEGDEVDADPERVSALLEAYGIPVAPTERMERIFAEGLSASFDAELFPVAKSFIDVLASETGDDVIMGIMRSVEGEPDQ</sequence>
<evidence type="ECO:0000256" key="2">
    <source>
        <dbReference type="SAM" id="Phobius"/>
    </source>
</evidence>
<keyword evidence="4" id="KW-1185">Reference proteome</keyword>
<feature type="compositionally biased region" description="Low complexity" evidence="1">
    <location>
        <begin position="102"/>
        <end position="113"/>
    </location>
</feature>
<protein>
    <recommendedName>
        <fullName evidence="5">Tetratricopeptide repeat protein</fullName>
    </recommendedName>
</protein>
<feature type="compositionally biased region" description="Low complexity" evidence="1">
    <location>
        <begin position="146"/>
        <end position="164"/>
    </location>
</feature>
<keyword evidence="2" id="KW-0812">Transmembrane</keyword>
<dbReference type="Gene3D" id="1.25.40.10">
    <property type="entry name" value="Tetratricopeptide repeat domain"/>
    <property type="match status" value="1"/>
</dbReference>
<dbReference type="InterPro" id="IPR011990">
    <property type="entry name" value="TPR-like_helical_dom_sf"/>
</dbReference>
<accession>A0ABU7R7F4</accession>
<dbReference type="RefSeq" id="WP_330957294.1">
    <property type="nucleotide sequence ID" value="NZ_JAZGJQ010000001.1"/>
</dbReference>
<dbReference type="SUPFAM" id="SSF48452">
    <property type="entry name" value="TPR-like"/>
    <property type="match status" value="1"/>
</dbReference>
<evidence type="ECO:0000313" key="3">
    <source>
        <dbReference type="EMBL" id="MEE6146528.1"/>
    </source>
</evidence>
<organism evidence="3 4">
    <name type="scientific">Olsenella absiana</name>
    <dbReference type="NCBI Taxonomy" id="3115222"/>
    <lineage>
        <taxon>Bacteria</taxon>
        <taxon>Bacillati</taxon>
        <taxon>Actinomycetota</taxon>
        <taxon>Coriobacteriia</taxon>
        <taxon>Coriobacteriales</taxon>
        <taxon>Atopobiaceae</taxon>
        <taxon>Olsenella</taxon>
    </lineage>
</organism>
<dbReference type="Proteomes" id="UP001332931">
    <property type="component" value="Unassembled WGS sequence"/>
</dbReference>
<proteinExistence type="predicted"/>
<reference evidence="3 4" key="1">
    <citation type="submission" date="2024-01" db="EMBL/GenBank/DDBJ databases">
        <title>Description of Olsenella sp. nov., isolated from pig feces.</title>
        <authorList>
            <person name="Chang Y.-H."/>
        </authorList>
    </citation>
    <scope>NUCLEOTIDE SEQUENCE [LARGE SCALE GENOMIC DNA]</scope>
    <source>
        <strain evidence="3 4">YH-ols2223</strain>
    </source>
</reference>